<dbReference type="Pfam" id="PF09349">
    <property type="entry name" value="OHCU_decarbox"/>
    <property type="match status" value="1"/>
</dbReference>
<feature type="domain" description="Oxo-4-hydroxy-4-carboxy-5-ureidoimidazoline decarboxylase" evidence="8">
    <location>
        <begin position="9"/>
        <end position="163"/>
    </location>
</feature>
<dbReference type="InterPro" id="IPR018020">
    <property type="entry name" value="OHCU_decarboxylase"/>
</dbReference>
<evidence type="ECO:0000256" key="6">
    <source>
        <dbReference type="ARBA" id="ARBA00023239"/>
    </source>
</evidence>
<evidence type="ECO:0000256" key="5">
    <source>
        <dbReference type="ARBA" id="ARBA00022793"/>
    </source>
</evidence>
<dbReference type="OrthoDB" id="9787041at2"/>
<protein>
    <recommendedName>
        <fullName evidence="3">2-oxo-4-hydroxy-4-carboxy-5-ureidoimidazoline decarboxylase</fullName>
        <ecNumber evidence="3">4.1.1.97</ecNumber>
    </recommendedName>
</protein>
<comment type="catalytic activity">
    <reaction evidence="1">
        <text>5-hydroxy-2-oxo-4-ureido-2,5-dihydro-1H-imidazole-5-carboxylate + H(+) = (S)-allantoin + CO2</text>
        <dbReference type="Rhea" id="RHEA:26301"/>
        <dbReference type="ChEBI" id="CHEBI:15378"/>
        <dbReference type="ChEBI" id="CHEBI:15678"/>
        <dbReference type="ChEBI" id="CHEBI:16526"/>
        <dbReference type="ChEBI" id="CHEBI:58639"/>
        <dbReference type="EC" id="4.1.1.97"/>
    </reaction>
</comment>
<dbReference type="Proteomes" id="UP000321820">
    <property type="component" value="Chromosome"/>
</dbReference>
<keyword evidence="10" id="KW-1185">Reference proteome</keyword>
<dbReference type="RefSeq" id="WP_147645792.1">
    <property type="nucleotide sequence ID" value="NZ_CP042806.1"/>
</dbReference>
<dbReference type="KEGG" id="talb:FTW19_00705"/>
<evidence type="ECO:0000259" key="8">
    <source>
        <dbReference type="Pfam" id="PF09349"/>
    </source>
</evidence>
<dbReference type="InterPro" id="IPR036778">
    <property type="entry name" value="OHCU_decarboxylase_sf"/>
</dbReference>
<keyword evidence="5" id="KW-0210">Decarboxylase</keyword>
<evidence type="ECO:0000256" key="3">
    <source>
        <dbReference type="ARBA" id="ARBA00012257"/>
    </source>
</evidence>
<dbReference type="NCBIfam" id="TIGR03180">
    <property type="entry name" value="UraD_2"/>
    <property type="match status" value="1"/>
</dbReference>
<dbReference type="GO" id="GO:0051997">
    <property type="term" value="F:2-oxo-4-hydroxy-4-carboxy-5-ureidoimidazoline decarboxylase activity"/>
    <property type="evidence" value="ECO:0007669"/>
    <property type="project" value="UniProtKB-EC"/>
</dbReference>
<dbReference type="Gene3D" id="1.10.3330.10">
    <property type="entry name" value="Oxo-4-hydroxy-4-carboxy-5-ureidoimidazoline decarboxylase"/>
    <property type="match status" value="1"/>
</dbReference>
<dbReference type="GO" id="GO:0019628">
    <property type="term" value="P:urate catabolic process"/>
    <property type="evidence" value="ECO:0007669"/>
    <property type="project" value="TreeGrafter"/>
</dbReference>
<evidence type="ECO:0000313" key="10">
    <source>
        <dbReference type="Proteomes" id="UP000321820"/>
    </source>
</evidence>
<proteinExistence type="predicted"/>
<dbReference type="SUPFAM" id="SSF158694">
    <property type="entry name" value="UraD-Like"/>
    <property type="match status" value="1"/>
</dbReference>
<feature type="coiled-coil region" evidence="7">
    <location>
        <begin position="90"/>
        <end position="117"/>
    </location>
</feature>
<dbReference type="AlphaFoldDB" id="A0A5B9E511"/>
<name>A0A5B9E511_9BACT</name>
<dbReference type="EMBL" id="CP042806">
    <property type="protein sequence ID" value="QEE26654.1"/>
    <property type="molecule type" value="Genomic_DNA"/>
</dbReference>
<evidence type="ECO:0000256" key="2">
    <source>
        <dbReference type="ARBA" id="ARBA00004754"/>
    </source>
</evidence>
<accession>A0A5B9E511</accession>
<gene>
    <name evidence="9" type="primary">uraD</name>
    <name evidence="9" type="ORF">FTW19_00705</name>
</gene>
<sequence>MNPVLDHWNALPADQAKAEILPANGSHEWAEQMVSHRPYPNEQTLFEVADHIWYHLDADARQQAFDSHPRIGQRHAAKEATEKSLAWSSQEQTLSDDERLKQELAEANKQYEEKFDRIFIVCATGKTQQQMLEILRQRLNNDDETEFAEAAEQQRQITQLRLRKWLAGN</sequence>
<evidence type="ECO:0000313" key="9">
    <source>
        <dbReference type="EMBL" id="QEE26654.1"/>
    </source>
</evidence>
<dbReference type="PANTHER" id="PTHR43466">
    <property type="entry name" value="2-OXO-4-HYDROXY-4-CARBOXY-5-UREIDOIMIDAZOLINE DECARBOXYLASE-RELATED"/>
    <property type="match status" value="1"/>
</dbReference>
<keyword evidence="4" id="KW-0659">Purine metabolism</keyword>
<keyword evidence="7" id="KW-0175">Coiled coil</keyword>
<comment type="pathway">
    <text evidence="2">Purine metabolism; urate degradation; (S)-allantoin from urate: step 3/3.</text>
</comment>
<dbReference type="EC" id="4.1.1.97" evidence="3"/>
<keyword evidence="6 9" id="KW-0456">Lyase</keyword>
<dbReference type="GO" id="GO:0006144">
    <property type="term" value="P:purine nucleobase metabolic process"/>
    <property type="evidence" value="ECO:0007669"/>
    <property type="project" value="UniProtKB-KW"/>
</dbReference>
<dbReference type="InterPro" id="IPR017595">
    <property type="entry name" value="OHCU_decarboxylase-2"/>
</dbReference>
<evidence type="ECO:0000256" key="7">
    <source>
        <dbReference type="SAM" id="Coils"/>
    </source>
</evidence>
<evidence type="ECO:0000256" key="4">
    <source>
        <dbReference type="ARBA" id="ARBA00022631"/>
    </source>
</evidence>
<dbReference type="NCBIfam" id="NF010372">
    <property type="entry name" value="PRK13798.1"/>
    <property type="match status" value="1"/>
</dbReference>
<organism evidence="9 10">
    <name type="scientific">Terriglobus albidus</name>
    <dbReference type="NCBI Taxonomy" id="1592106"/>
    <lineage>
        <taxon>Bacteria</taxon>
        <taxon>Pseudomonadati</taxon>
        <taxon>Acidobacteriota</taxon>
        <taxon>Terriglobia</taxon>
        <taxon>Terriglobales</taxon>
        <taxon>Acidobacteriaceae</taxon>
        <taxon>Terriglobus</taxon>
    </lineage>
</organism>
<evidence type="ECO:0000256" key="1">
    <source>
        <dbReference type="ARBA" id="ARBA00001163"/>
    </source>
</evidence>
<dbReference type="PANTHER" id="PTHR43466:SF1">
    <property type="entry name" value="2-OXO-4-HYDROXY-4-CARBOXY-5-UREIDOIMIDAZOLINE DECARBOXYLASE-RELATED"/>
    <property type="match status" value="1"/>
</dbReference>
<reference evidence="9 10" key="1">
    <citation type="submission" date="2019-08" db="EMBL/GenBank/DDBJ databases">
        <title>Complete genome sequence of Terriglobus albidus strain ORNL.</title>
        <authorList>
            <person name="Podar M."/>
        </authorList>
    </citation>
    <scope>NUCLEOTIDE SEQUENCE [LARGE SCALE GENOMIC DNA]</scope>
    <source>
        <strain evidence="9 10">ORNL</strain>
    </source>
</reference>